<evidence type="ECO:0000313" key="2">
    <source>
        <dbReference type="EMBL" id="CAI4005462.1"/>
    </source>
</evidence>
<protein>
    <submittedName>
        <fullName evidence="2">Uncharacterized protein</fullName>
    </submittedName>
</protein>
<evidence type="ECO:0000313" key="4">
    <source>
        <dbReference type="Proteomes" id="UP001152797"/>
    </source>
</evidence>
<feature type="compositionally biased region" description="Basic and acidic residues" evidence="1">
    <location>
        <begin position="67"/>
        <end position="82"/>
    </location>
</feature>
<comment type="caution">
    <text evidence="2">The sequence shown here is derived from an EMBL/GenBank/DDBJ whole genome shotgun (WGS) entry which is preliminary data.</text>
</comment>
<accession>A0A9P1DBC0</accession>
<name>A0A9P1DBC0_9DINO</name>
<feature type="region of interest" description="Disordered" evidence="1">
    <location>
        <begin position="67"/>
        <end position="126"/>
    </location>
</feature>
<reference evidence="3 4" key="2">
    <citation type="submission" date="2024-05" db="EMBL/GenBank/DDBJ databases">
        <authorList>
            <person name="Chen Y."/>
            <person name="Shah S."/>
            <person name="Dougan E. K."/>
            <person name="Thang M."/>
            <person name="Chan C."/>
        </authorList>
    </citation>
    <scope>NUCLEOTIDE SEQUENCE [LARGE SCALE GENOMIC DNA]</scope>
</reference>
<keyword evidence="4" id="KW-1185">Reference proteome</keyword>
<organism evidence="2">
    <name type="scientific">Cladocopium goreaui</name>
    <dbReference type="NCBI Taxonomy" id="2562237"/>
    <lineage>
        <taxon>Eukaryota</taxon>
        <taxon>Sar</taxon>
        <taxon>Alveolata</taxon>
        <taxon>Dinophyceae</taxon>
        <taxon>Suessiales</taxon>
        <taxon>Symbiodiniaceae</taxon>
        <taxon>Cladocopium</taxon>
    </lineage>
</organism>
<dbReference type="EMBL" id="CAMXCT030003630">
    <property type="protein sequence ID" value="CAL4792774.1"/>
    <property type="molecule type" value="Genomic_DNA"/>
</dbReference>
<sequence>MSESAASSPDYEQDWDEMERRSMEVLEKSVEAMEEEPTAASSGAFSAGTLPALPAAGLPEHMRLMQEACSRDPYRPEDHQFTSEEMWAGFSSAEEDAEEDPKSQAVEVRPTQQPQSRAKSSAAGAKELEMMDGAQQRLHRVCFQEPYRPEDHQLTVDEFWGGMDEDTPAEEGRSEPPPKTRKLQTPDGMAEADVRLQRMLAGADAPKALSTLDFQELSDVASDCLKAAETLRWVLERQHYVINQEFSSKK</sequence>
<reference evidence="2" key="1">
    <citation type="submission" date="2022-10" db="EMBL/GenBank/DDBJ databases">
        <authorList>
            <person name="Chen Y."/>
            <person name="Dougan E. K."/>
            <person name="Chan C."/>
            <person name="Rhodes N."/>
            <person name="Thang M."/>
        </authorList>
    </citation>
    <scope>NUCLEOTIDE SEQUENCE</scope>
</reference>
<dbReference type="AlphaFoldDB" id="A0A9P1DBC0"/>
<feature type="non-terminal residue" evidence="2">
    <location>
        <position position="250"/>
    </location>
</feature>
<evidence type="ECO:0000313" key="3">
    <source>
        <dbReference type="EMBL" id="CAL4792774.1"/>
    </source>
</evidence>
<proteinExistence type="predicted"/>
<gene>
    <name evidence="2" type="ORF">C1SCF055_LOCUS31181</name>
</gene>
<feature type="compositionally biased region" description="Basic and acidic residues" evidence="1">
    <location>
        <begin position="18"/>
        <end position="31"/>
    </location>
</feature>
<feature type="compositionally biased region" description="Low complexity" evidence="1">
    <location>
        <begin position="39"/>
        <end position="54"/>
    </location>
</feature>
<dbReference type="EMBL" id="CAMXCT020003630">
    <property type="protein sequence ID" value="CAL1158837.1"/>
    <property type="molecule type" value="Genomic_DNA"/>
</dbReference>
<feature type="compositionally biased region" description="Polar residues" evidence="1">
    <location>
        <begin position="110"/>
        <end position="119"/>
    </location>
</feature>
<feature type="region of interest" description="Disordered" evidence="1">
    <location>
        <begin position="1"/>
        <end position="54"/>
    </location>
</feature>
<feature type="region of interest" description="Disordered" evidence="1">
    <location>
        <begin position="161"/>
        <end position="188"/>
    </location>
</feature>
<dbReference type="OrthoDB" id="435200at2759"/>
<dbReference type="EMBL" id="CAMXCT010003630">
    <property type="protein sequence ID" value="CAI4005462.1"/>
    <property type="molecule type" value="Genomic_DNA"/>
</dbReference>
<evidence type="ECO:0000256" key="1">
    <source>
        <dbReference type="SAM" id="MobiDB-lite"/>
    </source>
</evidence>
<dbReference type="Proteomes" id="UP001152797">
    <property type="component" value="Unassembled WGS sequence"/>
</dbReference>